<reference evidence="1" key="1">
    <citation type="submission" date="2022-01" db="EMBL/GenBank/DDBJ databases">
        <title>Vibrio aestuarianus Clade A and Clade B isolates are associated with Pacific oyster (Crassostrea gigas) disease outbreaks across Ireland.</title>
        <authorList>
            <person name="Coyle N."/>
            <person name="O'Toole C."/>
            <person name="Thomas J.C.L."/>
            <person name="Ryder D."/>
            <person name="Cheslett D."/>
            <person name="Feist S."/>
            <person name="Bean T."/>
            <person name="Joseph A."/>
            <person name="Waina A."/>
            <person name="Feil E."/>
            <person name="Verner-Jeffreys D.W."/>
        </authorList>
    </citation>
    <scope>NUCLEOTIDE SEQUENCE</scope>
    <source>
        <strain evidence="1">S/17/14 A</strain>
    </source>
</reference>
<comment type="caution">
    <text evidence="1">The sequence shown here is derived from an EMBL/GenBank/DDBJ whole genome shotgun (WGS) entry which is preliminary data.</text>
</comment>
<dbReference type="RefSeq" id="WP_135445605.1">
    <property type="nucleotide sequence ID" value="NZ_JAKMYX010000248.1"/>
</dbReference>
<protein>
    <recommendedName>
        <fullName evidence="3">Plasmid replication protein RepL domain-containing protein</fullName>
    </recommendedName>
</protein>
<gene>
    <name evidence="1" type="ORF">L8R85_26655</name>
</gene>
<evidence type="ECO:0000313" key="2">
    <source>
        <dbReference type="Proteomes" id="UP001159663"/>
    </source>
</evidence>
<proteinExistence type="predicted"/>
<dbReference type="AlphaFoldDB" id="A0AA43G2T0"/>
<organism evidence="1 2">
    <name type="scientific">Vibrio splendidus</name>
    <dbReference type="NCBI Taxonomy" id="29497"/>
    <lineage>
        <taxon>Bacteria</taxon>
        <taxon>Pseudomonadati</taxon>
        <taxon>Pseudomonadota</taxon>
        <taxon>Gammaproteobacteria</taxon>
        <taxon>Vibrionales</taxon>
        <taxon>Vibrionaceae</taxon>
        <taxon>Vibrio</taxon>
    </lineage>
</organism>
<sequence>MSKKEVVRHKDNPYLEELDLTVRTKQVKVSKLGKENNVLVDRDTGEEQGTFVGTFKRVDDEQFLKLFTANIALTFELKAAGIKAFNVVCWMMQQKAIERDLITIDKYVLEDFNEVHNKKLSRAVLYRGLDNLIENKILARARREGDYFINPNFMFNGDRIVFATVIERENKKEP</sequence>
<accession>A0AA43G2T0</accession>
<evidence type="ECO:0008006" key="3">
    <source>
        <dbReference type="Google" id="ProtNLM"/>
    </source>
</evidence>
<evidence type="ECO:0000313" key="1">
    <source>
        <dbReference type="EMBL" id="MDH5924559.1"/>
    </source>
</evidence>
<dbReference type="Proteomes" id="UP001159663">
    <property type="component" value="Unassembled WGS sequence"/>
</dbReference>
<name>A0AA43G2T0_VIBSP</name>
<dbReference type="EMBL" id="JAKMYX010000248">
    <property type="protein sequence ID" value="MDH5924559.1"/>
    <property type="molecule type" value="Genomic_DNA"/>
</dbReference>